<protein>
    <recommendedName>
        <fullName evidence="3">Methane oxygenase PmoA</fullName>
    </recommendedName>
</protein>
<dbReference type="EMBL" id="AMCW01000055">
    <property type="protein sequence ID" value="EKK02466.1"/>
    <property type="molecule type" value="Genomic_DNA"/>
</dbReference>
<reference evidence="1 2" key="1">
    <citation type="journal article" date="2013" name="Mar. Genomics">
        <title>Expression of sulfatases in Rhodopirellula baltica and the diversity of sulfatases in the genus Rhodopirellula.</title>
        <authorList>
            <person name="Wegner C.E."/>
            <person name="Richter-Heitmann T."/>
            <person name="Klindworth A."/>
            <person name="Klockow C."/>
            <person name="Richter M."/>
            <person name="Achstetter T."/>
            <person name="Glockner F.O."/>
            <person name="Harder J."/>
        </authorList>
    </citation>
    <scope>NUCLEOTIDE SEQUENCE [LARGE SCALE GENOMIC DNA]</scope>
    <source>
        <strain evidence="1 2">SH28</strain>
    </source>
</reference>
<gene>
    <name evidence="1" type="ORF">RBSH_02100</name>
</gene>
<dbReference type="Proteomes" id="UP000007993">
    <property type="component" value="Unassembled WGS sequence"/>
</dbReference>
<evidence type="ECO:0000313" key="2">
    <source>
        <dbReference type="Proteomes" id="UP000007993"/>
    </source>
</evidence>
<dbReference type="PATRIC" id="fig|993517.3.peg.2273"/>
<proteinExistence type="predicted"/>
<dbReference type="InterPro" id="IPR029475">
    <property type="entry name" value="DUF6807"/>
</dbReference>
<sequence length="394" mass="43673">MHSDLEKPPVPLASPALRTTIAATYSNAFPLTMNPNGPTLMNPLRFRRFLRPLTQHACVAVAALSIAQAVSAAPPSAATADATGTWTTKTVASDGKDSKQQDVEIYRGGKLIARHHSNLLGTPGLYPLHSPSGQPLTRDYPMKEKGKYEKDDHHHHRSLWFTHGIVNEFDFWLDKPTPHTGYVVQTSLSKDENKNSVTLTTKNDWNDPDGNRVLSDQRRWTFSESHGDTVIDLDVRLMATDGDVVFGDTKEGTLGVRVAGTMKVDAKLGGTGQNAEGLKDGAAWGKKSSWVDYSGPIQQADSDEPSDWPTAGITMFYHPDNSRPECYWHVRTYGLFAANPFGRHHFGQPEYEGVKIAEGEHLDLHFRIVLHDGGFDREKTEQHFADYSETKPSL</sequence>
<name>K5E9H9_RHOBT</name>
<organism evidence="1 2">
    <name type="scientific">Rhodopirellula baltica SH28</name>
    <dbReference type="NCBI Taxonomy" id="993517"/>
    <lineage>
        <taxon>Bacteria</taxon>
        <taxon>Pseudomonadati</taxon>
        <taxon>Planctomycetota</taxon>
        <taxon>Planctomycetia</taxon>
        <taxon>Pirellulales</taxon>
        <taxon>Pirellulaceae</taxon>
        <taxon>Rhodopirellula</taxon>
    </lineage>
</organism>
<comment type="caution">
    <text evidence="1">The sequence shown here is derived from an EMBL/GenBank/DDBJ whole genome shotgun (WGS) entry which is preliminary data.</text>
</comment>
<dbReference type="AlphaFoldDB" id="K5E9H9"/>
<accession>K5E9H9</accession>
<evidence type="ECO:0000313" key="1">
    <source>
        <dbReference type="EMBL" id="EKK02466.1"/>
    </source>
</evidence>
<dbReference type="Pfam" id="PF14100">
    <property type="entry name" value="DUF6807"/>
    <property type="match status" value="1"/>
</dbReference>
<evidence type="ECO:0008006" key="3">
    <source>
        <dbReference type="Google" id="ProtNLM"/>
    </source>
</evidence>